<accession>A0A0A2TQB5</accession>
<dbReference type="GO" id="GO:0006310">
    <property type="term" value="P:DNA recombination"/>
    <property type="evidence" value="ECO:0007669"/>
    <property type="project" value="UniProtKB-KW"/>
</dbReference>
<dbReference type="eggNOG" id="COG0582">
    <property type="taxonomic scope" value="Bacteria"/>
</dbReference>
<dbReference type="GO" id="GO:0015074">
    <property type="term" value="P:DNA integration"/>
    <property type="evidence" value="ECO:0007669"/>
    <property type="project" value="InterPro"/>
</dbReference>
<proteinExistence type="predicted"/>
<evidence type="ECO:0000259" key="2">
    <source>
        <dbReference type="PROSITE" id="PS51898"/>
    </source>
</evidence>
<organism evidence="3 4">
    <name type="scientific">Pontibacillus yanchengensis Y32</name>
    <dbReference type="NCBI Taxonomy" id="1385514"/>
    <lineage>
        <taxon>Bacteria</taxon>
        <taxon>Bacillati</taxon>
        <taxon>Bacillota</taxon>
        <taxon>Bacilli</taxon>
        <taxon>Bacillales</taxon>
        <taxon>Bacillaceae</taxon>
        <taxon>Pontibacillus</taxon>
    </lineage>
</organism>
<dbReference type="InterPro" id="IPR002104">
    <property type="entry name" value="Integrase_catalytic"/>
</dbReference>
<evidence type="ECO:0000313" key="4">
    <source>
        <dbReference type="Proteomes" id="UP000030147"/>
    </source>
</evidence>
<dbReference type="InterPro" id="IPR013762">
    <property type="entry name" value="Integrase-like_cat_sf"/>
</dbReference>
<gene>
    <name evidence="3" type="ORF">N782_18480</name>
</gene>
<dbReference type="InterPro" id="IPR011010">
    <property type="entry name" value="DNA_brk_join_enz"/>
</dbReference>
<dbReference type="SUPFAM" id="SSF56349">
    <property type="entry name" value="DNA breaking-rejoining enzymes"/>
    <property type="match status" value="1"/>
</dbReference>
<dbReference type="AlphaFoldDB" id="A0A0A2TQB5"/>
<dbReference type="Gene3D" id="1.10.443.10">
    <property type="entry name" value="Intergrase catalytic core"/>
    <property type="match status" value="1"/>
</dbReference>
<dbReference type="PANTHER" id="PTHR30349">
    <property type="entry name" value="PHAGE INTEGRASE-RELATED"/>
    <property type="match status" value="1"/>
</dbReference>
<keyword evidence="1" id="KW-0233">DNA recombination</keyword>
<protein>
    <submittedName>
        <fullName evidence="3">Integrase</fullName>
    </submittedName>
</protein>
<dbReference type="OrthoDB" id="9788852at2"/>
<dbReference type="RefSeq" id="WP_036822731.1">
    <property type="nucleotide sequence ID" value="NZ_AVBF01000060.1"/>
</dbReference>
<evidence type="ECO:0000313" key="3">
    <source>
        <dbReference type="EMBL" id="KGP71500.1"/>
    </source>
</evidence>
<reference evidence="3 4" key="1">
    <citation type="journal article" date="2015" name="Stand. Genomic Sci.">
        <title>High quality draft genome sequence of the moderately halophilic bacterium Pontibacillus yanchengensis Y32(T) and comparison among Pontibacillus genomes.</title>
        <authorList>
            <person name="Huang J."/>
            <person name="Qiao Z.X."/>
            <person name="Tang J.W."/>
            <person name="Wang G."/>
        </authorList>
    </citation>
    <scope>NUCLEOTIDE SEQUENCE [LARGE SCALE GENOMIC DNA]</scope>
    <source>
        <strain evidence="3 4">Y32</strain>
    </source>
</reference>
<dbReference type="EMBL" id="AVBF01000060">
    <property type="protein sequence ID" value="KGP71500.1"/>
    <property type="molecule type" value="Genomic_DNA"/>
</dbReference>
<comment type="caution">
    <text evidence="3">The sequence shown here is derived from an EMBL/GenBank/DDBJ whole genome shotgun (WGS) entry which is preliminary data.</text>
</comment>
<feature type="domain" description="Tyr recombinase" evidence="2">
    <location>
        <begin position="6"/>
        <end position="176"/>
    </location>
</feature>
<keyword evidence="4" id="KW-1185">Reference proteome</keyword>
<dbReference type="Proteomes" id="UP000030147">
    <property type="component" value="Unassembled WGS sequence"/>
</dbReference>
<dbReference type="Pfam" id="PF00589">
    <property type="entry name" value="Phage_integrase"/>
    <property type="match status" value="1"/>
</dbReference>
<dbReference type="GO" id="GO:0003677">
    <property type="term" value="F:DNA binding"/>
    <property type="evidence" value="ECO:0007669"/>
    <property type="project" value="InterPro"/>
</dbReference>
<name>A0A0A2TQB5_9BACI</name>
<dbReference type="PANTHER" id="PTHR30349:SF82">
    <property type="entry name" value="INTEGRASE_RECOMBINASE YOEC-RELATED"/>
    <property type="match status" value="1"/>
</dbReference>
<sequence>MNTAQPITDPVMIREVMEVYKKGSKQYLLLAYSLNTGLRISDILRANVQDSLQGIWKDREEKTGKEKIIQLNAKLQLLIRDYVEANDLQPDDFLFYSNKNRSKPISRVQAHRIVAKAGEMIGITLSCHSLRKTFGYMAYKNGVDLSLLQYIFNHSTQAVTLRYIGITQDEANKVTSTMTIGI</sequence>
<evidence type="ECO:0000256" key="1">
    <source>
        <dbReference type="ARBA" id="ARBA00023172"/>
    </source>
</evidence>
<dbReference type="PROSITE" id="PS51898">
    <property type="entry name" value="TYR_RECOMBINASE"/>
    <property type="match status" value="1"/>
</dbReference>
<dbReference type="InterPro" id="IPR050090">
    <property type="entry name" value="Tyrosine_recombinase_XerCD"/>
</dbReference>